<dbReference type="Gene3D" id="3.30.70.270">
    <property type="match status" value="1"/>
</dbReference>
<dbReference type="AlphaFoldDB" id="A0A928Z8X7"/>
<protein>
    <submittedName>
        <fullName evidence="1">Uncharacterized protein</fullName>
    </submittedName>
</protein>
<dbReference type="RefSeq" id="WP_264320525.1">
    <property type="nucleotide sequence ID" value="NZ_JADEXN010000069.1"/>
</dbReference>
<comment type="caution">
    <text evidence="1">The sequence shown here is derived from an EMBL/GenBank/DDBJ whole genome shotgun (WGS) entry which is preliminary data.</text>
</comment>
<evidence type="ECO:0000313" key="2">
    <source>
        <dbReference type="Proteomes" id="UP000621799"/>
    </source>
</evidence>
<sequence>MENLKYTAVEFKFIERFEENFRLIDIVGKSSLNHLLIHNFCDAVEKQDNRIISSNIYDEIWGIETPIIIQGSIDYHTAISIFEKTWKIITRTCRFWIEDHIQEEYRWRQAWRLWENHAFSVVVVHAESLSLLYDKLESAWLEHRWISVNWQGESSSISGINAIAWSGMDRNLQFTGIESQLNFESIDRFYEKLNRKLEHYFIQKGEYLNIIELIQRLLTCKEILNNSNYKPIRSYSIQNLLMNCDLERTNNQLWTGWFQGGGDRITQYIRKMTIQEQNKIKNLQNFSNTINQWIKQSLKPSLSEILGQIIYAKRDEFLSIFDYPGQLNLSSYECLEWLYDFNSERKSSIWKQHGQPITISASFIWAAAGIRQQYVLRHCREAQQSAKQKGGDRLALRVLFKSGNYLEWICPWWFLQPVLEGYRDRSGQKNWRHIYTDIAQLESRHAFSGKDSEVALGLFQIYFGFDNRSILEKYLWETEGKAGILGNDRHDCSNSHQAIDNWIIKLAKIGFHLCQ</sequence>
<organism evidence="1 2">
    <name type="scientific">Zarconia navalis LEGE 11467</name>
    <dbReference type="NCBI Taxonomy" id="1828826"/>
    <lineage>
        <taxon>Bacteria</taxon>
        <taxon>Bacillati</taxon>
        <taxon>Cyanobacteriota</taxon>
        <taxon>Cyanophyceae</taxon>
        <taxon>Oscillatoriophycideae</taxon>
        <taxon>Oscillatoriales</taxon>
        <taxon>Oscillatoriales incertae sedis</taxon>
        <taxon>Zarconia</taxon>
        <taxon>Zarconia navalis</taxon>
    </lineage>
</organism>
<reference evidence="1" key="1">
    <citation type="submission" date="2020-10" db="EMBL/GenBank/DDBJ databases">
        <authorList>
            <person name="Castelo-Branco R."/>
            <person name="Eusebio N."/>
            <person name="Adriana R."/>
            <person name="Vieira A."/>
            <person name="Brugerolle De Fraissinette N."/>
            <person name="Rezende De Castro R."/>
            <person name="Schneider M.P."/>
            <person name="Vasconcelos V."/>
            <person name="Leao P.N."/>
        </authorList>
    </citation>
    <scope>NUCLEOTIDE SEQUENCE</scope>
    <source>
        <strain evidence="1">LEGE 11467</strain>
    </source>
</reference>
<keyword evidence="2" id="KW-1185">Reference proteome</keyword>
<proteinExistence type="predicted"/>
<name>A0A928Z8X7_9CYAN</name>
<gene>
    <name evidence="1" type="ORF">IQ235_05625</name>
</gene>
<dbReference type="InterPro" id="IPR043128">
    <property type="entry name" value="Rev_trsase/Diguanyl_cyclase"/>
</dbReference>
<dbReference type="EMBL" id="JADEXN010000069">
    <property type="protein sequence ID" value="MBE9040271.1"/>
    <property type="molecule type" value="Genomic_DNA"/>
</dbReference>
<accession>A0A928Z8X7</accession>
<evidence type="ECO:0000313" key="1">
    <source>
        <dbReference type="EMBL" id="MBE9040271.1"/>
    </source>
</evidence>
<dbReference type="Proteomes" id="UP000621799">
    <property type="component" value="Unassembled WGS sequence"/>
</dbReference>